<name>A0A0K2UX50_LEPSM</name>
<feature type="non-terminal residue" evidence="1">
    <location>
        <position position="37"/>
    </location>
</feature>
<reference evidence="1" key="1">
    <citation type="submission" date="2014-05" db="EMBL/GenBank/DDBJ databases">
        <authorList>
            <person name="Chronopoulou M."/>
        </authorList>
    </citation>
    <scope>NUCLEOTIDE SEQUENCE</scope>
    <source>
        <tissue evidence="1">Whole organism</tissue>
    </source>
</reference>
<protein>
    <submittedName>
        <fullName evidence="1">Uncharacterized protein</fullName>
    </submittedName>
</protein>
<dbReference type="AlphaFoldDB" id="A0A0K2UX50"/>
<organism evidence="1">
    <name type="scientific">Lepeophtheirus salmonis</name>
    <name type="common">Salmon louse</name>
    <name type="synonym">Caligus salmonis</name>
    <dbReference type="NCBI Taxonomy" id="72036"/>
    <lineage>
        <taxon>Eukaryota</taxon>
        <taxon>Metazoa</taxon>
        <taxon>Ecdysozoa</taxon>
        <taxon>Arthropoda</taxon>
        <taxon>Crustacea</taxon>
        <taxon>Multicrustacea</taxon>
        <taxon>Hexanauplia</taxon>
        <taxon>Copepoda</taxon>
        <taxon>Siphonostomatoida</taxon>
        <taxon>Caligidae</taxon>
        <taxon>Lepeophtheirus</taxon>
    </lineage>
</organism>
<dbReference type="EMBL" id="HACA01025096">
    <property type="protein sequence ID" value="CDW42457.1"/>
    <property type="molecule type" value="Transcribed_RNA"/>
</dbReference>
<proteinExistence type="predicted"/>
<sequence length="37" mass="4423">MDRVVWIGLLDPPQKKLSETMCKGREKISYYYIGTFR</sequence>
<accession>A0A0K2UX50</accession>
<evidence type="ECO:0000313" key="1">
    <source>
        <dbReference type="EMBL" id="CDW42457.1"/>
    </source>
</evidence>